<accession>A0A8J4XWQ9</accession>
<dbReference type="InterPro" id="IPR011009">
    <property type="entry name" value="Kinase-like_dom_sf"/>
</dbReference>
<reference evidence="3" key="1">
    <citation type="submission" date="2020-07" db="EMBL/GenBank/DDBJ databases">
        <title>The High-quality genome of the commercially important snow crab, Chionoecetes opilio.</title>
        <authorList>
            <person name="Jeong J.-H."/>
            <person name="Ryu S."/>
        </authorList>
    </citation>
    <scope>NUCLEOTIDE SEQUENCE</scope>
    <source>
        <strain evidence="3">MADBK_172401_WGS</strain>
        <tissue evidence="3">Digestive gland</tissue>
    </source>
</reference>
<dbReference type="EMBL" id="JACEEZ010024172">
    <property type="protein sequence ID" value="KAG0710465.1"/>
    <property type="molecule type" value="Genomic_DNA"/>
</dbReference>
<evidence type="ECO:0000256" key="1">
    <source>
        <dbReference type="SAM" id="MobiDB-lite"/>
    </source>
</evidence>
<protein>
    <submittedName>
        <fullName evidence="3">Tyrosine-protein kinase Fer</fullName>
    </submittedName>
</protein>
<dbReference type="Proteomes" id="UP000770661">
    <property type="component" value="Unassembled WGS sequence"/>
</dbReference>
<feature type="region of interest" description="Disordered" evidence="1">
    <location>
        <begin position="91"/>
        <end position="124"/>
    </location>
</feature>
<dbReference type="SUPFAM" id="SSF56112">
    <property type="entry name" value="Protein kinase-like (PK-like)"/>
    <property type="match status" value="1"/>
</dbReference>
<dbReference type="InterPro" id="IPR001245">
    <property type="entry name" value="Ser-Thr/Tyr_kinase_cat_dom"/>
</dbReference>
<proteinExistence type="predicted"/>
<keyword evidence="3" id="KW-0808">Transferase</keyword>
<keyword evidence="3" id="KW-0418">Kinase</keyword>
<evidence type="ECO:0000259" key="2">
    <source>
        <dbReference type="Pfam" id="PF07714"/>
    </source>
</evidence>
<feature type="domain" description="Serine-threonine/tyrosine-protein kinase catalytic" evidence="2">
    <location>
        <begin position="2"/>
        <end position="54"/>
    </location>
</feature>
<organism evidence="3 4">
    <name type="scientific">Chionoecetes opilio</name>
    <name type="common">Atlantic snow crab</name>
    <name type="synonym">Cancer opilio</name>
    <dbReference type="NCBI Taxonomy" id="41210"/>
    <lineage>
        <taxon>Eukaryota</taxon>
        <taxon>Metazoa</taxon>
        <taxon>Ecdysozoa</taxon>
        <taxon>Arthropoda</taxon>
        <taxon>Crustacea</taxon>
        <taxon>Multicrustacea</taxon>
        <taxon>Malacostraca</taxon>
        <taxon>Eumalacostraca</taxon>
        <taxon>Eucarida</taxon>
        <taxon>Decapoda</taxon>
        <taxon>Pleocyemata</taxon>
        <taxon>Brachyura</taxon>
        <taxon>Eubrachyura</taxon>
        <taxon>Majoidea</taxon>
        <taxon>Majidae</taxon>
        <taxon>Chionoecetes</taxon>
    </lineage>
</organism>
<comment type="caution">
    <text evidence="3">The sequence shown here is derived from an EMBL/GenBank/DDBJ whole genome shotgun (WGS) entry which is preliminary data.</text>
</comment>
<keyword evidence="4" id="KW-1185">Reference proteome</keyword>
<dbReference type="OrthoDB" id="4062651at2759"/>
<gene>
    <name evidence="3" type="primary">Fer</name>
    <name evidence="3" type="ORF">GWK47_022741</name>
</gene>
<evidence type="ECO:0000313" key="3">
    <source>
        <dbReference type="EMBL" id="KAG0710465.1"/>
    </source>
</evidence>
<sequence length="199" mass="22097">MYGMSNNQVLEHVRSGNTISLPKSVKPQLERLLLSCWSMNPQHRPTFNEMSETLTMWPRLITPCLELPIAALQFNDTDSVDLALPVDQTCRRSSAPNTRLPATRPRLGDPGEPGDPPTCTNNNAVPNCVPQTRPDVTQPINFFNSFNWNHVPQENGSGPSQEPLLPQNGEAYVPRYVCLQRTKSAENSELESPSSMTAV</sequence>
<dbReference type="Pfam" id="PF07714">
    <property type="entry name" value="PK_Tyr_Ser-Thr"/>
    <property type="match status" value="1"/>
</dbReference>
<name>A0A8J4XWQ9_CHIOP</name>
<dbReference type="Gene3D" id="1.10.510.10">
    <property type="entry name" value="Transferase(Phosphotransferase) domain 1"/>
    <property type="match status" value="1"/>
</dbReference>
<dbReference type="AlphaFoldDB" id="A0A8J4XWQ9"/>
<dbReference type="GO" id="GO:0004672">
    <property type="term" value="F:protein kinase activity"/>
    <property type="evidence" value="ECO:0007669"/>
    <property type="project" value="InterPro"/>
</dbReference>
<evidence type="ECO:0000313" key="4">
    <source>
        <dbReference type="Proteomes" id="UP000770661"/>
    </source>
</evidence>